<accession>A0A194APU5</accession>
<proteinExistence type="predicted"/>
<feature type="signal peptide" evidence="2">
    <location>
        <begin position="1"/>
        <end position="26"/>
    </location>
</feature>
<feature type="non-terminal residue" evidence="4">
    <location>
        <position position="214"/>
    </location>
</feature>
<evidence type="ECO:0000256" key="2">
    <source>
        <dbReference type="SAM" id="SignalP"/>
    </source>
</evidence>
<feature type="region of interest" description="Disordered" evidence="1">
    <location>
        <begin position="177"/>
        <end position="196"/>
    </location>
</feature>
<name>A0A194APU5_PINFU</name>
<evidence type="ECO:0000256" key="1">
    <source>
        <dbReference type="SAM" id="MobiDB-lite"/>
    </source>
</evidence>
<protein>
    <recommendedName>
        <fullName evidence="3">Pappalysin-1 SD scarf domain-containing protein</fullName>
    </recommendedName>
</protein>
<dbReference type="InterPro" id="IPR058897">
    <property type="entry name" value="PAPPA_SD_C"/>
</dbReference>
<dbReference type="AlphaFoldDB" id="A0A194APU5"/>
<feature type="domain" description="Pappalysin-1 SD scarf" evidence="3">
    <location>
        <begin position="40"/>
        <end position="174"/>
    </location>
</feature>
<feature type="chain" id="PRO_5013481408" description="Pappalysin-1 SD scarf domain-containing protein" evidence="2">
    <location>
        <begin position="27"/>
        <end position="214"/>
    </location>
</feature>
<feature type="compositionally biased region" description="Low complexity" evidence="1">
    <location>
        <begin position="177"/>
        <end position="188"/>
    </location>
</feature>
<keyword evidence="2" id="KW-0732">Signal</keyword>
<organism evidence="4">
    <name type="scientific">Pinctada fucata</name>
    <name type="common">Akoya pearl oyster</name>
    <name type="synonym">Pinctada imbricata fucata</name>
    <dbReference type="NCBI Taxonomy" id="50426"/>
    <lineage>
        <taxon>Eukaryota</taxon>
        <taxon>Metazoa</taxon>
        <taxon>Spiralia</taxon>
        <taxon>Lophotrochozoa</taxon>
        <taxon>Mollusca</taxon>
        <taxon>Bivalvia</taxon>
        <taxon>Autobranchia</taxon>
        <taxon>Pteriomorphia</taxon>
        <taxon>Pterioida</taxon>
        <taxon>Pterioidea</taxon>
        <taxon>Pteriidae</taxon>
        <taxon>Pinctada</taxon>
    </lineage>
</organism>
<evidence type="ECO:0000259" key="3">
    <source>
        <dbReference type="Pfam" id="PF25900"/>
    </source>
</evidence>
<sequence length="214" mass="23810">MVYEVKFSSFGLLAILSFSLPTAVLAQDVALWVSFIRGYSSQYSEGNYGAVQVKGKADVYPTYGDSPKAWLQAGGHFTADEYIEVGFAERIYIERIHIYETLNAGAVKEIKSLNPFGQWESIWNTTQVKKIASSRMFSPHLERKNYPTDSIHITVDCTVANTYVEIDAVEVIGIRPNGNNQGSTNNNTVMPSSGNTCSPGQLHFRDSCYMIGRR</sequence>
<dbReference type="EMBL" id="GELH01000472">
    <property type="protein sequence ID" value="JAS03800.1"/>
    <property type="molecule type" value="Transcribed_RNA"/>
</dbReference>
<evidence type="ECO:0000313" key="4">
    <source>
        <dbReference type="EMBL" id="JAS03801.1"/>
    </source>
</evidence>
<dbReference type="Pfam" id="PF25900">
    <property type="entry name" value="PAPPA"/>
    <property type="match status" value="1"/>
</dbReference>
<reference evidence="4" key="1">
    <citation type="submission" date="2016-03" db="EMBL/GenBank/DDBJ databases">
        <authorList>
            <person name="Ploux O."/>
        </authorList>
    </citation>
    <scope>NUCLEOTIDE SEQUENCE</scope>
    <source>
        <tissue evidence="4">Mantle</tissue>
    </source>
</reference>
<dbReference type="EMBL" id="GELH01000471">
    <property type="protein sequence ID" value="JAS03801.1"/>
    <property type="molecule type" value="Transcribed_RNA"/>
</dbReference>